<feature type="transmembrane region" description="Helical" evidence="1">
    <location>
        <begin position="7"/>
        <end position="25"/>
    </location>
</feature>
<organism evidence="2 3">
    <name type="scientific">Altererythrobacter lutimaris</name>
    <dbReference type="NCBI Taxonomy" id="2743979"/>
    <lineage>
        <taxon>Bacteria</taxon>
        <taxon>Pseudomonadati</taxon>
        <taxon>Pseudomonadota</taxon>
        <taxon>Alphaproteobacteria</taxon>
        <taxon>Sphingomonadales</taxon>
        <taxon>Erythrobacteraceae</taxon>
        <taxon>Altererythrobacter</taxon>
    </lineage>
</organism>
<name>A0A850H7X6_9SPHN</name>
<protein>
    <submittedName>
        <fullName evidence="2">Uncharacterized protein</fullName>
    </submittedName>
</protein>
<feature type="transmembrane region" description="Helical" evidence="1">
    <location>
        <begin position="45"/>
        <end position="63"/>
    </location>
</feature>
<dbReference type="EMBL" id="JABWTA010000001">
    <property type="protein sequence ID" value="NVE95374.1"/>
    <property type="molecule type" value="Genomic_DNA"/>
</dbReference>
<dbReference type="RefSeq" id="WP_176273602.1">
    <property type="nucleotide sequence ID" value="NZ_JABWTA010000001.1"/>
</dbReference>
<keyword evidence="1" id="KW-0472">Membrane</keyword>
<keyword evidence="1" id="KW-0812">Transmembrane</keyword>
<keyword evidence="3" id="KW-1185">Reference proteome</keyword>
<dbReference type="AlphaFoldDB" id="A0A850H7X6"/>
<dbReference type="Proteomes" id="UP000546031">
    <property type="component" value="Unassembled WGS sequence"/>
</dbReference>
<evidence type="ECO:0000313" key="2">
    <source>
        <dbReference type="EMBL" id="NVE95374.1"/>
    </source>
</evidence>
<evidence type="ECO:0000256" key="1">
    <source>
        <dbReference type="SAM" id="Phobius"/>
    </source>
</evidence>
<comment type="caution">
    <text evidence="2">The sequence shown here is derived from an EMBL/GenBank/DDBJ whole genome shotgun (WGS) entry which is preliminary data.</text>
</comment>
<sequence length="65" mass="6812">MDAIKAIVLGGILSGIISLIIGSQGSSGGQLAIHLMHAGDYSIHWSWPLFLAGTGLSYGIMVMQR</sequence>
<reference evidence="2 3" key="1">
    <citation type="submission" date="2020-06" db="EMBL/GenBank/DDBJ databases">
        <title>Altererythrobacter lutimaris sp. nov., a marine bacterium isolated from a tidal flat.</title>
        <authorList>
            <person name="Kim D."/>
            <person name="Yoo Y."/>
            <person name="Kim J.-J."/>
        </authorList>
    </citation>
    <scope>NUCLEOTIDE SEQUENCE [LARGE SCALE GENOMIC DNA]</scope>
    <source>
        <strain evidence="2 3">JGD-16</strain>
    </source>
</reference>
<proteinExistence type="predicted"/>
<keyword evidence="1" id="KW-1133">Transmembrane helix</keyword>
<evidence type="ECO:0000313" key="3">
    <source>
        <dbReference type="Proteomes" id="UP000546031"/>
    </source>
</evidence>
<gene>
    <name evidence="2" type="ORF">HUO12_10730</name>
</gene>
<accession>A0A850H7X6</accession>